<accession>A0ABQ8EL66</accession>
<feature type="compositionally biased region" description="Gly residues" evidence="1">
    <location>
        <begin position="46"/>
        <end position="57"/>
    </location>
</feature>
<gene>
    <name evidence="2" type="ORF">HID58_001865</name>
</gene>
<dbReference type="Proteomes" id="UP000824890">
    <property type="component" value="Unassembled WGS sequence"/>
</dbReference>
<evidence type="ECO:0000313" key="3">
    <source>
        <dbReference type="Proteomes" id="UP000824890"/>
    </source>
</evidence>
<name>A0ABQ8EL66_BRANA</name>
<proteinExistence type="predicted"/>
<dbReference type="EMBL" id="JAGKQM010000001">
    <property type="protein sequence ID" value="KAH0942228.1"/>
    <property type="molecule type" value="Genomic_DNA"/>
</dbReference>
<evidence type="ECO:0000256" key="1">
    <source>
        <dbReference type="SAM" id="MobiDB-lite"/>
    </source>
</evidence>
<sequence>MKPRFPQNVFLFGRYSYVRRFHQSSRRNLSSFINNIRSNRRTFSSTGGGSGGGGTGDSNGNSAMRFSCPEQRWLLSLCLELFMVAVSMKTRR</sequence>
<reference evidence="2 3" key="1">
    <citation type="submission" date="2021-05" db="EMBL/GenBank/DDBJ databases">
        <title>Genome Assembly of Synthetic Allotetraploid Brassica napus Reveals Homoeologous Exchanges between Subgenomes.</title>
        <authorList>
            <person name="Davis J.T."/>
        </authorList>
    </citation>
    <scope>NUCLEOTIDE SEQUENCE [LARGE SCALE GENOMIC DNA]</scope>
    <source>
        <strain evidence="3">cv. Da-Ae</strain>
        <tissue evidence="2">Seedling</tissue>
    </source>
</reference>
<keyword evidence="3" id="KW-1185">Reference proteome</keyword>
<protein>
    <submittedName>
        <fullName evidence="2">Uncharacterized protein</fullName>
    </submittedName>
</protein>
<feature type="region of interest" description="Disordered" evidence="1">
    <location>
        <begin position="39"/>
        <end position="63"/>
    </location>
</feature>
<comment type="caution">
    <text evidence="2">The sequence shown here is derived from an EMBL/GenBank/DDBJ whole genome shotgun (WGS) entry which is preliminary data.</text>
</comment>
<evidence type="ECO:0000313" key="2">
    <source>
        <dbReference type="EMBL" id="KAH0942228.1"/>
    </source>
</evidence>
<organism evidence="2 3">
    <name type="scientific">Brassica napus</name>
    <name type="common">Rape</name>
    <dbReference type="NCBI Taxonomy" id="3708"/>
    <lineage>
        <taxon>Eukaryota</taxon>
        <taxon>Viridiplantae</taxon>
        <taxon>Streptophyta</taxon>
        <taxon>Embryophyta</taxon>
        <taxon>Tracheophyta</taxon>
        <taxon>Spermatophyta</taxon>
        <taxon>Magnoliopsida</taxon>
        <taxon>eudicotyledons</taxon>
        <taxon>Gunneridae</taxon>
        <taxon>Pentapetalae</taxon>
        <taxon>rosids</taxon>
        <taxon>malvids</taxon>
        <taxon>Brassicales</taxon>
        <taxon>Brassicaceae</taxon>
        <taxon>Brassiceae</taxon>
        <taxon>Brassica</taxon>
    </lineage>
</organism>